<sequence length="308" mass="34150">MAGKNAVLDRFSVEKFDGSGNFSLWQILVKDMLVQQGLTRVLRGRDKLSTAVKDEEWKDLDEKATSTIRMYVADQVLFNIGTEETAVGLWEKLERLYLAKSVTTRLLLKQRLYALKMQEGGNLQEHFNVFNGLLSQLHVVGSKVEEEDKALLLLTSLPASYKHMVTTLLYGKDTVGLEEVTSALLSSQMLKDPTPRGDQILVAHERGRSFDRGSSSARTRSASKKAVTCYHCRQVGHIRRNCPQRAGSSGTSKDIQDAGMVTLDLEGDDGFYCVTESQSDSDSWILDSGASQHICSDAPMFSSLEVTS</sequence>
<organism evidence="3 4">
    <name type="scientific">Platanthera zijinensis</name>
    <dbReference type="NCBI Taxonomy" id="2320716"/>
    <lineage>
        <taxon>Eukaryota</taxon>
        <taxon>Viridiplantae</taxon>
        <taxon>Streptophyta</taxon>
        <taxon>Embryophyta</taxon>
        <taxon>Tracheophyta</taxon>
        <taxon>Spermatophyta</taxon>
        <taxon>Magnoliopsida</taxon>
        <taxon>Liliopsida</taxon>
        <taxon>Asparagales</taxon>
        <taxon>Orchidaceae</taxon>
        <taxon>Orchidoideae</taxon>
        <taxon>Orchideae</taxon>
        <taxon>Orchidinae</taxon>
        <taxon>Platanthera</taxon>
    </lineage>
</organism>
<evidence type="ECO:0000313" key="4">
    <source>
        <dbReference type="Proteomes" id="UP001418222"/>
    </source>
</evidence>
<keyword evidence="1" id="KW-0863">Zinc-finger</keyword>
<dbReference type="InterPro" id="IPR036875">
    <property type="entry name" value="Znf_CCHC_sf"/>
</dbReference>
<keyword evidence="1" id="KW-0479">Metal-binding</keyword>
<reference evidence="3 4" key="1">
    <citation type="journal article" date="2022" name="Nat. Plants">
        <title>Genomes of leafy and leafless Platanthera orchids illuminate the evolution of mycoheterotrophy.</title>
        <authorList>
            <person name="Li M.H."/>
            <person name="Liu K.W."/>
            <person name="Li Z."/>
            <person name="Lu H.C."/>
            <person name="Ye Q.L."/>
            <person name="Zhang D."/>
            <person name="Wang J.Y."/>
            <person name="Li Y.F."/>
            <person name="Zhong Z.M."/>
            <person name="Liu X."/>
            <person name="Yu X."/>
            <person name="Liu D.K."/>
            <person name="Tu X.D."/>
            <person name="Liu B."/>
            <person name="Hao Y."/>
            <person name="Liao X.Y."/>
            <person name="Jiang Y.T."/>
            <person name="Sun W.H."/>
            <person name="Chen J."/>
            <person name="Chen Y.Q."/>
            <person name="Ai Y."/>
            <person name="Zhai J.W."/>
            <person name="Wu S.S."/>
            <person name="Zhou Z."/>
            <person name="Hsiao Y.Y."/>
            <person name="Wu W.L."/>
            <person name="Chen Y.Y."/>
            <person name="Lin Y.F."/>
            <person name="Hsu J.L."/>
            <person name="Li C.Y."/>
            <person name="Wang Z.W."/>
            <person name="Zhao X."/>
            <person name="Zhong W.Y."/>
            <person name="Ma X.K."/>
            <person name="Ma L."/>
            <person name="Huang J."/>
            <person name="Chen G.Z."/>
            <person name="Huang M.Z."/>
            <person name="Huang L."/>
            <person name="Peng D.H."/>
            <person name="Luo Y.B."/>
            <person name="Zou S.Q."/>
            <person name="Chen S.P."/>
            <person name="Lan S."/>
            <person name="Tsai W.C."/>
            <person name="Van de Peer Y."/>
            <person name="Liu Z.J."/>
        </authorList>
    </citation>
    <scope>NUCLEOTIDE SEQUENCE [LARGE SCALE GENOMIC DNA]</scope>
    <source>
        <strain evidence="3">Lor287</strain>
    </source>
</reference>
<proteinExistence type="predicted"/>
<accession>A0AAP0B3Q2</accession>
<dbReference type="SUPFAM" id="SSF57756">
    <property type="entry name" value="Retrovirus zinc finger-like domains"/>
    <property type="match status" value="1"/>
</dbReference>
<feature type="domain" description="CCHC-type" evidence="2">
    <location>
        <begin position="229"/>
        <end position="244"/>
    </location>
</feature>
<name>A0AAP0B3Q2_9ASPA</name>
<dbReference type="GO" id="GO:0008270">
    <property type="term" value="F:zinc ion binding"/>
    <property type="evidence" value="ECO:0007669"/>
    <property type="project" value="UniProtKB-KW"/>
</dbReference>
<keyword evidence="4" id="KW-1185">Reference proteome</keyword>
<gene>
    <name evidence="3" type="ORF">KSP39_PZI018914</name>
</gene>
<dbReference type="AlphaFoldDB" id="A0AAP0B3Q2"/>
<dbReference type="Pfam" id="PF14223">
    <property type="entry name" value="Retrotran_gag_2"/>
    <property type="match status" value="1"/>
</dbReference>
<evidence type="ECO:0000256" key="1">
    <source>
        <dbReference type="PROSITE-ProRule" id="PRU00047"/>
    </source>
</evidence>
<dbReference type="Proteomes" id="UP001418222">
    <property type="component" value="Unassembled WGS sequence"/>
</dbReference>
<dbReference type="GO" id="GO:0003676">
    <property type="term" value="F:nucleic acid binding"/>
    <property type="evidence" value="ECO:0007669"/>
    <property type="project" value="InterPro"/>
</dbReference>
<dbReference type="InterPro" id="IPR001878">
    <property type="entry name" value="Znf_CCHC"/>
</dbReference>
<dbReference type="SMART" id="SM00343">
    <property type="entry name" value="ZnF_C2HC"/>
    <property type="match status" value="1"/>
</dbReference>
<comment type="caution">
    <text evidence="3">The sequence shown here is derived from an EMBL/GenBank/DDBJ whole genome shotgun (WGS) entry which is preliminary data.</text>
</comment>
<keyword evidence="1" id="KW-0862">Zinc</keyword>
<dbReference type="PROSITE" id="PS50158">
    <property type="entry name" value="ZF_CCHC"/>
    <property type="match status" value="1"/>
</dbReference>
<dbReference type="PANTHER" id="PTHR47481:SF22">
    <property type="entry name" value="RETROTRANSPOSON GAG DOMAIN-CONTAINING PROTEIN"/>
    <property type="match status" value="1"/>
</dbReference>
<dbReference type="Gene3D" id="4.10.60.10">
    <property type="entry name" value="Zinc finger, CCHC-type"/>
    <property type="match status" value="1"/>
</dbReference>
<dbReference type="PANTHER" id="PTHR47481">
    <property type="match status" value="1"/>
</dbReference>
<dbReference type="Pfam" id="PF00098">
    <property type="entry name" value="zf-CCHC"/>
    <property type="match status" value="1"/>
</dbReference>
<protein>
    <recommendedName>
        <fullName evidence="2">CCHC-type domain-containing protein</fullName>
    </recommendedName>
</protein>
<evidence type="ECO:0000313" key="3">
    <source>
        <dbReference type="EMBL" id="KAK8926361.1"/>
    </source>
</evidence>
<dbReference type="EMBL" id="JBBWWQ010000016">
    <property type="protein sequence ID" value="KAK8926361.1"/>
    <property type="molecule type" value="Genomic_DNA"/>
</dbReference>
<evidence type="ECO:0000259" key="2">
    <source>
        <dbReference type="PROSITE" id="PS50158"/>
    </source>
</evidence>